<sequence length="132" mass="13346">MAKTAAIIITGIAIALLVIYGADVAAGVAAGAQGSSGLFDMDHKTRGLALGGPAMILPLIAYFISRNDSSKGLGGMILITGILIIIGAITVIGMADLSEAQETARNPFMETAPLLIVGVIQIGLGALKIKKS</sequence>
<proteinExistence type="predicted"/>
<feature type="transmembrane region" description="Helical" evidence="1">
    <location>
        <begin position="47"/>
        <end position="64"/>
    </location>
</feature>
<comment type="caution">
    <text evidence="2">The sequence shown here is derived from an EMBL/GenBank/DDBJ whole genome shotgun (WGS) entry which is preliminary data.</text>
</comment>
<accession>A0A7K4N1D2</accession>
<evidence type="ECO:0000313" key="3">
    <source>
        <dbReference type="Proteomes" id="UP000527815"/>
    </source>
</evidence>
<protein>
    <submittedName>
        <fullName evidence="2">Uncharacterized protein</fullName>
    </submittedName>
</protein>
<dbReference type="AlphaFoldDB" id="A0A7K4N1D2"/>
<keyword evidence="1" id="KW-1133">Transmembrane helix</keyword>
<reference evidence="2 3" key="1">
    <citation type="journal article" date="2019" name="Environ. Microbiol.">
        <title>Genomics insights into ecotype formation of ammonia-oxidizing archaea in the deep ocean.</title>
        <authorList>
            <person name="Wang Y."/>
            <person name="Huang J.M."/>
            <person name="Cui G.J."/>
            <person name="Nunoura T."/>
            <person name="Takaki Y."/>
            <person name="Li W.L."/>
            <person name="Li J."/>
            <person name="Gao Z.M."/>
            <person name="Takai K."/>
            <person name="Zhang A.Q."/>
            <person name="Stepanauskas R."/>
        </authorList>
    </citation>
    <scope>NUCLEOTIDE SEQUENCE [LARGE SCALE GENOMIC DNA]</scope>
    <source>
        <strain evidence="2 3">D1b</strain>
    </source>
</reference>
<keyword evidence="1" id="KW-0812">Transmembrane</keyword>
<dbReference type="EMBL" id="JACASZ010000003">
    <property type="protein sequence ID" value="NWJ77016.1"/>
    <property type="molecule type" value="Genomic_DNA"/>
</dbReference>
<evidence type="ECO:0000256" key="1">
    <source>
        <dbReference type="SAM" id="Phobius"/>
    </source>
</evidence>
<feature type="transmembrane region" description="Helical" evidence="1">
    <location>
        <begin position="76"/>
        <end position="95"/>
    </location>
</feature>
<gene>
    <name evidence="2" type="ORF">HX865_00660</name>
</gene>
<organism evidence="2 3">
    <name type="scientific">Marine Group I thaumarchaeote</name>
    <dbReference type="NCBI Taxonomy" id="2511932"/>
    <lineage>
        <taxon>Archaea</taxon>
        <taxon>Nitrososphaerota</taxon>
        <taxon>Marine Group I</taxon>
    </lineage>
</organism>
<name>A0A7K4N1D2_9ARCH</name>
<evidence type="ECO:0000313" key="2">
    <source>
        <dbReference type="EMBL" id="NWJ77016.1"/>
    </source>
</evidence>
<dbReference type="Proteomes" id="UP000527815">
    <property type="component" value="Unassembled WGS sequence"/>
</dbReference>
<keyword evidence="1" id="KW-0472">Membrane</keyword>
<feature type="transmembrane region" description="Helical" evidence="1">
    <location>
        <begin position="107"/>
        <end position="127"/>
    </location>
</feature>